<dbReference type="Pfam" id="PF00651">
    <property type="entry name" value="BTB"/>
    <property type="match status" value="1"/>
</dbReference>
<dbReference type="FunFam" id="3.30.710.10:FF:000168">
    <property type="entry name" value="BTB/POZ domain-containing protein At1g03010"/>
    <property type="match status" value="1"/>
</dbReference>
<evidence type="ECO:0000256" key="2">
    <source>
        <dbReference type="ARBA" id="ARBA00022553"/>
    </source>
</evidence>
<keyword evidence="3" id="KW-0833">Ubl conjugation pathway</keyword>
<dbReference type="Pfam" id="PF03000">
    <property type="entry name" value="NPH3"/>
    <property type="match status" value="1"/>
</dbReference>
<name>A0A9Q0CSM2_9POAL</name>
<keyword evidence="9" id="KW-1185">Reference proteome</keyword>
<reference evidence="8" key="1">
    <citation type="journal article" date="2022" name="Cell">
        <title>Repeat-based holocentromeres influence genome architecture and karyotype evolution.</title>
        <authorList>
            <person name="Hofstatter P.G."/>
            <person name="Thangavel G."/>
            <person name="Lux T."/>
            <person name="Neumann P."/>
            <person name="Vondrak T."/>
            <person name="Novak P."/>
            <person name="Zhang M."/>
            <person name="Costa L."/>
            <person name="Castellani M."/>
            <person name="Scott A."/>
            <person name="Toegelov H."/>
            <person name="Fuchs J."/>
            <person name="Mata-Sucre Y."/>
            <person name="Dias Y."/>
            <person name="Vanzela A.L.L."/>
            <person name="Huettel B."/>
            <person name="Almeida C.C.S."/>
            <person name="Simkova H."/>
            <person name="Souza G."/>
            <person name="Pedrosa-Harand A."/>
            <person name="Macas J."/>
            <person name="Mayer K.F.X."/>
            <person name="Houben A."/>
            <person name="Marques A."/>
        </authorList>
    </citation>
    <scope>NUCLEOTIDE SEQUENCE</scope>
    <source>
        <strain evidence="8">RhyBre1mFocal</strain>
    </source>
</reference>
<dbReference type="InterPro" id="IPR043454">
    <property type="entry name" value="NPH3/RPT2-like"/>
</dbReference>
<dbReference type="PROSITE" id="PS51649">
    <property type="entry name" value="NPH3"/>
    <property type="match status" value="1"/>
</dbReference>
<dbReference type="OrthoDB" id="624345at2759"/>
<dbReference type="InterPro" id="IPR011333">
    <property type="entry name" value="SKP1/BTB/POZ_sf"/>
</dbReference>
<dbReference type="InterPro" id="IPR027356">
    <property type="entry name" value="NPH3_dom"/>
</dbReference>
<dbReference type="SUPFAM" id="SSF54695">
    <property type="entry name" value="POZ domain"/>
    <property type="match status" value="1"/>
</dbReference>
<evidence type="ECO:0000256" key="3">
    <source>
        <dbReference type="ARBA" id="ARBA00022786"/>
    </source>
</evidence>
<proteinExistence type="inferred from homology"/>
<evidence type="ECO:0000256" key="1">
    <source>
        <dbReference type="ARBA" id="ARBA00004906"/>
    </source>
</evidence>
<dbReference type="Gene3D" id="3.30.710.10">
    <property type="entry name" value="Potassium Channel Kv1.1, Chain A"/>
    <property type="match status" value="1"/>
</dbReference>
<sequence length="624" mass="69801">MGVATVIELRQSISGKRSFRPSLSSRHANEWPPTDVSSDLTVEVGTSSFALHKFPLVSRSGKIRKLLSEAKDSKITKLNLNGTPGGAQSFELAAKFCYGVNIEITLSNVAMLRCASHYLLMTEEFSEKNLESKTEIFLKETVMPSISNSISVLHSCESLLPTSEEIGLVNRLINSITTNVCKEQLSTGLSKLEQHSPLKPLEMNNPDWWGKSLSVLGLDLFQKVLSSVKSKGLKQETVSRILMNYAQCSLQGIMAKDLSTCKGSFSDVETVKKQRLIVETIVGLLPAQSRKSPVPLAFLSGLLKTANMVSASNICKGDLEKRIGLQLDQAILEDILIPVNTQNGHHNHTLYDIDSVVRIFSIFLNFDEEEEDSNNVCYDFDSPRSPKQSLILKVSKLMDSYLAEIALDSNLMPSKFISLAELLPDHARVVTDGLYRAVDIFLKVHPNIKESERYRLCKTIDCQKLSQDACSHAAQNERLPVQMAVQVLYFEQIRLRNALNGTHDQFFLGLVNSQYPQRSGSGVGSGAISPRDNYASVRRENRELKLEVARMRMRLTDLEKDHVSMKQELVKANPANKLFKSFTKKLSSKFSSLFRMKSDVKPFGAKTAHDAKLLFQRRRRHSIS</sequence>
<comment type="pathway">
    <text evidence="1">Protein modification; protein ubiquitination.</text>
</comment>
<comment type="similarity">
    <text evidence="4">Belongs to the NPH3 family.</text>
</comment>
<dbReference type="InterPro" id="IPR000210">
    <property type="entry name" value="BTB/POZ_dom"/>
</dbReference>
<dbReference type="AlphaFoldDB" id="A0A9Q0CSM2"/>
<dbReference type="EMBL" id="JAMQYH010000002">
    <property type="protein sequence ID" value="KAJ1699426.1"/>
    <property type="molecule type" value="Genomic_DNA"/>
</dbReference>
<feature type="domain" description="NPH3" evidence="7">
    <location>
        <begin position="207"/>
        <end position="494"/>
    </location>
</feature>
<keyword evidence="5" id="KW-0175">Coiled coil</keyword>
<evidence type="ECO:0000256" key="5">
    <source>
        <dbReference type="SAM" id="Coils"/>
    </source>
</evidence>
<evidence type="ECO:0000313" key="8">
    <source>
        <dbReference type="EMBL" id="KAJ1699426.1"/>
    </source>
</evidence>
<gene>
    <name evidence="8" type="ORF">LUZ63_007938</name>
</gene>
<comment type="caution">
    <text evidence="8">The sequence shown here is derived from an EMBL/GenBank/DDBJ whole genome shotgun (WGS) entry which is preliminary data.</text>
</comment>
<dbReference type="Proteomes" id="UP001151287">
    <property type="component" value="Unassembled WGS sequence"/>
</dbReference>
<feature type="domain" description="BTB" evidence="6">
    <location>
        <begin position="38"/>
        <end position="106"/>
    </location>
</feature>
<evidence type="ECO:0000259" key="6">
    <source>
        <dbReference type="PROSITE" id="PS50097"/>
    </source>
</evidence>
<protein>
    <submittedName>
        <fullName evidence="8">Uncharacterized protein</fullName>
    </submittedName>
</protein>
<organism evidence="8 9">
    <name type="scientific">Rhynchospora breviuscula</name>
    <dbReference type="NCBI Taxonomy" id="2022672"/>
    <lineage>
        <taxon>Eukaryota</taxon>
        <taxon>Viridiplantae</taxon>
        <taxon>Streptophyta</taxon>
        <taxon>Embryophyta</taxon>
        <taxon>Tracheophyta</taxon>
        <taxon>Spermatophyta</taxon>
        <taxon>Magnoliopsida</taxon>
        <taxon>Liliopsida</taxon>
        <taxon>Poales</taxon>
        <taxon>Cyperaceae</taxon>
        <taxon>Cyperoideae</taxon>
        <taxon>Rhynchosporeae</taxon>
        <taxon>Rhynchospora</taxon>
    </lineage>
</organism>
<evidence type="ECO:0000259" key="7">
    <source>
        <dbReference type="PROSITE" id="PS51649"/>
    </source>
</evidence>
<accession>A0A9Q0CSM2</accession>
<evidence type="ECO:0000313" key="9">
    <source>
        <dbReference type="Proteomes" id="UP001151287"/>
    </source>
</evidence>
<evidence type="ECO:0000256" key="4">
    <source>
        <dbReference type="PROSITE-ProRule" id="PRU00982"/>
    </source>
</evidence>
<keyword evidence="2" id="KW-0597">Phosphoprotein</keyword>
<dbReference type="PROSITE" id="PS50097">
    <property type="entry name" value="BTB"/>
    <property type="match status" value="1"/>
</dbReference>
<dbReference type="PANTHER" id="PTHR32370">
    <property type="entry name" value="OS12G0117600 PROTEIN"/>
    <property type="match status" value="1"/>
</dbReference>
<feature type="coiled-coil region" evidence="5">
    <location>
        <begin position="534"/>
        <end position="568"/>
    </location>
</feature>